<dbReference type="eggNOG" id="COG3829">
    <property type="taxonomic scope" value="Bacteria"/>
</dbReference>
<feature type="domain" description="EAL" evidence="3">
    <location>
        <begin position="245"/>
        <end position="491"/>
    </location>
</feature>
<gene>
    <name evidence="4" type="ordered locus">Galf_1124</name>
</gene>
<dbReference type="Pfam" id="PF00563">
    <property type="entry name" value="EAL"/>
    <property type="match status" value="1"/>
</dbReference>
<dbReference type="GO" id="GO:0071111">
    <property type="term" value="F:cyclic-guanylate-specific phosphodiesterase activity"/>
    <property type="evidence" value="ECO:0007669"/>
    <property type="project" value="InterPro"/>
</dbReference>
<dbReference type="PANTHER" id="PTHR33121:SF23">
    <property type="entry name" value="CYCLIC DI-GMP PHOSPHODIESTERASE PDEB"/>
    <property type="match status" value="1"/>
</dbReference>
<dbReference type="InterPro" id="IPR013656">
    <property type="entry name" value="PAS_4"/>
</dbReference>
<dbReference type="Gene3D" id="3.20.20.450">
    <property type="entry name" value="EAL domain"/>
    <property type="match status" value="1"/>
</dbReference>
<dbReference type="OrthoDB" id="9762141at2"/>
<keyword evidence="5" id="KW-1185">Reference proteome</keyword>
<dbReference type="AlphaFoldDB" id="D9SF55"/>
<organism evidence="4 5">
    <name type="scientific">Gallionella capsiferriformans (strain ES-2)</name>
    <name type="common">Gallionella ferruginea capsiferriformans (strain ES-2)</name>
    <dbReference type="NCBI Taxonomy" id="395494"/>
    <lineage>
        <taxon>Bacteria</taxon>
        <taxon>Pseudomonadati</taxon>
        <taxon>Pseudomonadota</taxon>
        <taxon>Betaproteobacteria</taxon>
        <taxon>Nitrosomonadales</taxon>
        <taxon>Gallionellaceae</taxon>
        <taxon>Gallionella</taxon>
    </lineage>
</organism>
<dbReference type="PROSITE" id="PS50883">
    <property type="entry name" value="EAL"/>
    <property type="match status" value="1"/>
</dbReference>
<evidence type="ECO:0000313" key="5">
    <source>
        <dbReference type="Proteomes" id="UP000001235"/>
    </source>
</evidence>
<accession>D9SF55</accession>
<dbReference type="KEGG" id="gca:Galf_1124"/>
<dbReference type="Proteomes" id="UP000001235">
    <property type="component" value="Chromosome"/>
</dbReference>
<dbReference type="RefSeq" id="WP_013293092.1">
    <property type="nucleotide sequence ID" value="NC_014394.1"/>
</dbReference>
<dbReference type="EMBL" id="CP002159">
    <property type="protein sequence ID" value="ADL55152.1"/>
    <property type="molecule type" value="Genomic_DNA"/>
</dbReference>
<dbReference type="InterPro" id="IPR001633">
    <property type="entry name" value="EAL_dom"/>
</dbReference>
<protein>
    <submittedName>
        <fullName evidence="4">Diguanylate phosphodiesterase</fullName>
    </submittedName>
</protein>
<reference evidence="4 5" key="1">
    <citation type="submission" date="2010-08" db="EMBL/GenBank/DDBJ databases">
        <title>Complete sequence of Gallionella capsiferriformans ES-2.</title>
        <authorList>
            <consortium name="US DOE Joint Genome Institute"/>
            <person name="Lucas S."/>
            <person name="Copeland A."/>
            <person name="Lapidus A."/>
            <person name="Cheng J.-F."/>
            <person name="Bruce D."/>
            <person name="Goodwin L."/>
            <person name="Pitluck S."/>
            <person name="Chertkov O."/>
            <person name="Davenport K.W."/>
            <person name="Detter J.C."/>
            <person name="Han C."/>
            <person name="Tapia R."/>
            <person name="Land M."/>
            <person name="Hauser L."/>
            <person name="Chang Y.-J."/>
            <person name="Jeffries C."/>
            <person name="Kyrpides N."/>
            <person name="Ivanova N."/>
            <person name="Mikhailova N."/>
            <person name="Shelobolina E.S."/>
            <person name="Picardal F."/>
            <person name="Roden E."/>
            <person name="Emerson D."/>
            <person name="Woyke T."/>
        </authorList>
    </citation>
    <scope>NUCLEOTIDE SEQUENCE [LARGE SCALE GENOMIC DNA]</scope>
    <source>
        <strain evidence="4 5">ES-2</strain>
    </source>
</reference>
<dbReference type="SUPFAM" id="SSF55785">
    <property type="entry name" value="PYP-like sensor domain (PAS domain)"/>
    <property type="match status" value="1"/>
</dbReference>
<dbReference type="InterPro" id="IPR035919">
    <property type="entry name" value="EAL_sf"/>
</dbReference>
<dbReference type="CDD" id="cd00130">
    <property type="entry name" value="PAS"/>
    <property type="match status" value="1"/>
</dbReference>
<dbReference type="SUPFAM" id="SSF141868">
    <property type="entry name" value="EAL domain-like"/>
    <property type="match status" value="1"/>
</dbReference>
<dbReference type="Pfam" id="PF08448">
    <property type="entry name" value="PAS_4"/>
    <property type="match status" value="1"/>
</dbReference>
<dbReference type="InterPro" id="IPR050706">
    <property type="entry name" value="Cyclic-di-GMP_PDE-like"/>
</dbReference>
<evidence type="ECO:0000259" key="2">
    <source>
        <dbReference type="PROSITE" id="PS50112"/>
    </source>
</evidence>
<name>D9SF55_GALCS</name>
<keyword evidence="1" id="KW-0472">Membrane</keyword>
<proteinExistence type="predicted"/>
<keyword evidence="1" id="KW-0812">Transmembrane</keyword>
<evidence type="ECO:0000313" key="4">
    <source>
        <dbReference type="EMBL" id="ADL55152.1"/>
    </source>
</evidence>
<dbReference type="PANTHER" id="PTHR33121">
    <property type="entry name" value="CYCLIC DI-GMP PHOSPHODIESTERASE PDEF"/>
    <property type="match status" value="1"/>
</dbReference>
<feature type="transmembrane region" description="Helical" evidence="1">
    <location>
        <begin position="12"/>
        <end position="32"/>
    </location>
</feature>
<dbReference type="Gene3D" id="3.30.450.20">
    <property type="entry name" value="PAS domain"/>
    <property type="match status" value="1"/>
</dbReference>
<dbReference type="NCBIfam" id="TIGR00229">
    <property type="entry name" value="sensory_box"/>
    <property type="match status" value="1"/>
</dbReference>
<dbReference type="InterPro" id="IPR000014">
    <property type="entry name" value="PAS"/>
</dbReference>
<dbReference type="STRING" id="395494.Galf_1124"/>
<dbReference type="SMART" id="SM00052">
    <property type="entry name" value="EAL"/>
    <property type="match status" value="1"/>
</dbReference>
<dbReference type="SMART" id="SM00091">
    <property type="entry name" value="PAS"/>
    <property type="match status" value="1"/>
</dbReference>
<evidence type="ECO:0000259" key="3">
    <source>
        <dbReference type="PROSITE" id="PS50883"/>
    </source>
</evidence>
<dbReference type="CDD" id="cd01948">
    <property type="entry name" value="EAL"/>
    <property type="match status" value="1"/>
</dbReference>
<feature type="domain" description="PAS" evidence="2">
    <location>
        <begin position="95"/>
        <end position="165"/>
    </location>
</feature>
<sequence>MHHGIFRNVRAYLVAAALLGAALALVSAIFFTLDNLPWTAFLTGILVASVLAEAARASRSEWVLMRRTAQLSSFKEKLEQESALRRSLEEKYAASLLRLRLMDEKISTMIVLIDTEGRCGYHNRAFREWLHLKAESIEGRPIRELFGSHAYAGIATAVRQSLDGQSLHYEFFQEMPGGALYRLLVDHIPLFEADGKIAGFYFLAEDITQRGDVSGVTGAKKSSVAERDVDQQMYLDVFSEQVSGRPDAGKQFIAAIQGGEFRLYCQLIAPLPVDSGRSAHYEILIRLLEEEGGMIPPGAFFPLAEKNGLMPYLDRWVVEHVLSWISHQQNVDKEAIFFINVGAATIGDPDFSDFLQGALSETGMPGSVLCFEVAQTDLAIRNESVAEFARQVKLCGCRVALSGFGRDSVSFDQIRGFQVDFIKIDGSLIFNLLSNPVDLAKVVSIDRVAKKIGVRTVAELVENDDLIEKLGEIGIDFAQGFGVSRPRILGE</sequence>
<dbReference type="HOGENOM" id="CLU_541666_0_0_4"/>
<keyword evidence="1" id="KW-1133">Transmembrane helix</keyword>
<dbReference type="InterPro" id="IPR035965">
    <property type="entry name" value="PAS-like_dom_sf"/>
</dbReference>
<dbReference type="PROSITE" id="PS50112">
    <property type="entry name" value="PAS"/>
    <property type="match status" value="1"/>
</dbReference>
<dbReference type="eggNOG" id="COG2200">
    <property type="taxonomic scope" value="Bacteria"/>
</dbReference>
<evidence type="ECO:0000256" key="1">
    <source>
        <dbReference type="SAM" id="Phobius"/>
    </source>
</evidence>